<dbReference type="Proteomes" id="UP000673375">
    <property type="component" value="Unassembled WGS sequence"/>
</dbReference>
<keyword evidence="1" id="KW-0472">Membrane</keyword>
<reference evidence="2 3" key="1">
    <citation type="submission" date="2020-12" db="EMBL/GenBank/DDBJ databases">
        <title>Vagococcus allomyrinae sp. nov. and Enterococcus lavae sp. nov., isolated from the larvae of Allomyrina dichotoma.</title>
        <authorList>
            <person name="Lee S.D."/>
        </authorList>
    </citation>
    <scope>NUCLEOTIDE SEQUENCE [LARGE SCALE GENOMIC DNA]</scope>
    <source>
        <strain evidence="2 3">BWM-S5</strain>
    </source>
</reference>
<feature type="transmembrane region" description="Helical" evidence="1">
    <location>
        <begin position="165"/>
        <end position="184"/>
    </location>
</feature>
<feature type="transmembrane region" description="Helical" evidence="1">
    <location>
        <begin position="244"/>
        <end position="266"/>
    </location>
</feature>
<evidence type="ECO:0008006" key="4">
    <source>
        <dbReference type="Google" id="ProtNLM"/>
    </source>
</evidence>
<gene>
    <name evidence="2" type="ORF">I6N96_07680</name>
</gene>
<organism evidence="2 3">
    <name type="scientific">Enterococcus larvae</name>
    <dbReference type="NCBI Taxonomy" id="2794352"/>
    <lineage>
        <taxon>Bacteria</taxon>
        <taxon>Bacillati</taxon>
        <taxon>Bacillota</taxon>
        <taxon>Bacilli</taxon>
        <taxon>Lactobacillales</taxon>
        <taxon>Enterococcaceae</taxon>
        <taxon>Enterococcus</taxon>
    </lineage>
</organism>
<dbReference type="EMBL" id="JAEDXU010000003">
    <property type="protein sequence ID" value="MBP1046160.1"/>
    <property type="molecule type" value="Genomic_DNA"/>
</dbReference>
<keyword evidence="1" id="KW-1133">Transmembrane helix</keyword>
<keyword evidence="1" id="KW-0812">Transmembrane</keyword>
<feature type="transmembrane region" description="Helical" evidence="1">
    <location>
        <begin position="7"/>
        <end position="29"/>
    </location>
</feature>
<name>A0ABS4CIA2_9ENTE</name>
<dbReference type="RefSeq" id="WP_209556980.1">
    <property type="nucleotide sequence ID" value="NZ_JAEDXU010000003.1"/>
</dbReference>
<accession>A0ABS4CIA2</accession>
<keyword evidence="3" id="KW-1185">Reference proteome</keyword>
<proteinExistence type="predicted"/>
<evidence type="ECO:0000313" key="2">
    <source>
        <dbReference type="EMBL" id="MBP1046160.1"/>
    </source>
</evidence>
<comment type="caution">
    <text evidence="2">The sequence shown here is derived from an EMBL/GenBank/DDBJ whole genome shotgun (WGS) entry which is preliminary data.</text>
</comment>
<feature type="transmembrane region" description="Helical" evidence="1">
    <location>
        <begin position="196"/>
        <end position="219"/>
    </location>
</feature>
<sequence>MKIKEISYFVLASIFSLCLLISVASVLLYSTLCQNWYVEVAISKSNYCEKVASSLNKDIADYALGSNIPKNILENIVTKEQVEKDTISYLKQINLQNEQVTISTDEMRQTVVQKIQNYSTESGQAIYSEEAISNLADQLTTVYIKAIQQPFFSQFFKQVLVYRPVLVKIFLYSAVCGSILYIFLFRSLWEKKRLLYLLFACSLLATSVPFLLPAIYLLATNYFSRVPIHNESIYYLTKTYLNSLLYMSIFVGIELFLVGLLFGIIAEQKELV</sequence>
<evidence type="ECO:0000313" key="3">
    <source>
        <dbReference type="Proteomes" id="UP000673375"/>
    </source>
</evidence>
<evidence type="ECO:0000256" key="1">
    <source>
        <dbReference type="SAM" id="Phobius"/>
    </source>
</evidence>
<protein>
    <recommendedName>
        <fullName evidence="4">Integral membrane protein</fullName>
    </recommendedName>
</protein>